<dbReference type="CDD" id="cd04301">
    <property type="entry name" value="NAT_SF"/>
    <property type="match status" value="1"/>
</dbReference>
<evidence type="ECO:0000256" key="1">
    <source>
        <dbReference type="SAM" id="MobiDB-lite"/>
    </source>
</evidence>
<name>A0ABQ6KPV2_ASPOZ</name>
<comment type="caution">
    <text evidence="2">The sequence shown here is derived from an EMBL/GenBank/DDBJ whole genome shotgun (WGS) entry which is preliminary data.</text>
</comment>
<feature type="compositionally biased region" description="Low complexity" evidence="1">
    <location>
        <begin position="354"/>
        <end position="366"/>
    </location>
</feature>
<feature type="compositionally biased region" description="Low complexity" evidence="1">
    <location>
        <begin position="331"/>
        <end position="343"/>
    </location>
</feature>
<feature type="compositionally biased region" description="Basic and acidic residues" evidence="1">
    <location>
        <begin position="173"/>
        <end position="187"/>
    </location>
</feature>
<evidence type="ECO:0000313" key="2">
    <source>
        <dbReference type="EMBL" id="GMG47386.1"/>
    </source>
</evidence>
<feature type="compositionally biased region" description="Gly residues" evidence="1">
    <location>
        <begin position="344"/>
        <end position="353"/>
    </location>
</feature>
<protein>
    <submittedName>
        <fullName evidence="2">Unnamed protein product</fullName>
    </submittedName>
</protein>
<feature type="region of interest" description="Disordered" evidence="1">
    <location>
        <begin position="268"/>
        <end position="292"/>
    </location>
</feature>
<evidence type="ECO:0000313" key="3">
    <source>
        <dbReference type="Proteomes" id="UP001165189"/>
    </source>
</evidence>
<feature type="region of interest" description="Disordered" evidence="1">
    <location>
        <begin position="304"/>
        <end position="374"/>
    </location>
</feature>
<sequence>MTTTTTTTITATPEEPCTLVPINLHNSAEFAELKQQRRKCGWDYEDVNLIAWRDKQDANLKSFFWITVPSQSTDADAPRIRAGHISLDSYADPPDPELATADRSNLTIQTFFIDPAHRGGLGRKAMDIVEAMASEEPYGPAGGIIDRDLPVPVPGLPTKGLPIVDGLTGGNKGGEKPGSKVTPREDPTGSAPDGKGNDGPDGDLTGRPGQGGLDNPFDLPTPELPPVKLPGGLDGGKGGLGLRRRGSPVDGLPVVGPVVGGVLGGGGAGSGAGAKGGAGSGTVGRRGSPVDGLPVVGPVVGGVLGGGGAGSGAGAKGGAGSGTPKRRDGPVDGVPVVGELAEGATGGLLGGDAGSADAAGADAGADAGAGAGGQ</sequence>
<keyword evidence="3" id="KW-1185">Reference proteome</keyword>
<organism evidence="2 3">
    <name type="scientific">Aspergillus oryzae var. brunneus</name>
    <dbReference type="NCBI Taxonomy" id="332754"/>
    <lineage>
        <taxon>Eukaryota</taxon>
        <taxon>Fungi</taxon>
        <taxon>Dikarya</taxon>
        <taxon>Ascomycota</taxon>
        <taxon>Pezizomycotina</taxon>
        <taxon>Eurotiomycetes</taxon>
        <taxon>Eurotiomycetidae</taxon>
        <taxon>Eurotiales</taxon>
        <taxon>Aspergillaceae</taxon>
        <taxon>Aspergillus</taxon>
        <taxon>Aspergillus subgen. Circumdati</taxon>
    </lineage>
</organism>
<gene>
    <name evidence="2" type="ORF">Aory05_000612500</name>
</gene>
<reference evidence="2" key="1">
    <citation type="submission" date="2023-04" db="EMBL/GenBank/DDBJ databases">
        <title>Aspergillus oryzae var. brunneus NBRC 4377.</title>
        <authorList>
            <person name="Ichikawa N."/>
            <person name="Sato H."/>
            <person name="Tonouchi N."/>
        </authorList>
    </citation>
    <scope>NUCLEOTIDE SEQUENCE</scope>
    <source>
        <strain evidence="2">NBRC 4377</strain>
    </source>
</reference>
<feature type="compositionally biased region" description="Gly residues" evidence="1">
    <location>
        <begin position="304"/>
        <end position="321"/>
    </location>
</feature>
<feature type="region of interest" description="Disordered" evidence="1">
    <location>
        <begin position="156"/>
        <end position="248"/>
    </location>
</feature>
<dbReference type="EMBL" id="BSYB01000023">
    <property type="protein sequence ID" value="GMG47386.1"/>
    <property type="molecule type" value="Genomic_DNA"/>
</dbReference>
<feature type="compositionally biased region" description="Gly residues" evidence="1">
    <location>
        <begin position="268"/>
        <end position="284"/>
    </location>
</feature>
<dbReference type="Proteomes" id="UP001165189">
    <property type="component" value="Unassembled WGS sequence"/>
</dbReference>
<proteinExistence type="predicted"/>
<accession>A0ABQ6KPV2</accession>
<feature type="compositionally biased region" description="Gly residues" evidence="1">
    <location>
        <begin position="232"/>
        <end position="241"/>
    </location>
</feature>